<evidence type="ECO:0000256" key="1">
    <source>
        <dbReference type="SAM" id="MobiDB-lite"/>
    </source>
</evidence>
<keyword evidence="3" id="KW-1185">Reference proteome</keyword>
<evidence type="ECO:0000313" key="2">
    <source>
        <dbReference type="EMBL" id="KAJ7957230.1"/>
    </source>
</evidence>
<proteinExistence type="predicted"/>
<dbReference type="Proteomes" id="UP001163823">
    <property type="component" value="Chromosome 9"/>
</dbReference>
<name>A0AAD7LFH3_QUISA</name>
<dbReference type="EMBL" id="JARAOO010000009">
    <property type="protein sequence ID" value="KAJ7957230.1"/>
    <property type="molecule type" value="Genomic_DNA"/>
</dbReference>
<reference evidence="2" key="1">
    <citation type="journal article" date="2023" name="Science">
        <title>Elucidation of the pathway for biosynthesis of saponin adjuvants from the soapbark tree.</title>
        <authorList>
            <person name="Reed J."/>
            <person name="Orme A."/>
            <person name="El-Demerdash A."/>
            <person name="Owen C."/>
            <person name="Martin L.B.B."/>
            <person name="Misra R.C."/>
            <person name="Kikuchi S."/>
            <person name="Rejzek M."/>
            <person name="Martin A.C."/>
            <person name="Harkess A."/>
            <person name="Leebens-Mack J."/>
            <person name="Louveau T."/>
            <person name="Stephenson M.J."/>
            <person name="Osbourn A."/>
        </authorList>
    </citation>
    <scope>NUCLEOTIDE SEQUENCE</scope>
    <source>
        <strain evidence="2">S10</strain>
    </source>
</reference>
<gene>
    <name evidence="2" type="ORF">O6P43_023557</name>
</gene>
<feature type="compositionally biased region" description="Polar residues" evidence="1">
    <location>
        <begin position="1"/>
        <end position="12"/>
    </location>
</feature>
<feature type="region of interest" description="Disordered" evidence="1">
    <location>
        <begin position="1"/>
        <end position="56"/>
    </location>
</feature>
<feature type="compositionally biased region" description="Low complexity" evidence="1">
    <location>
        <begin position="17"/>
        <end position="26"/>
    </location>
</feature>
<accession>A0AAD7LFH3</accession>
<comment type="caution">
    <text evidence="2">The sequence shown here is derived from an EMBL/GenBank/DDBJ whole genome shotgun (WGS) entry which is preliminary data.</text>
</comment>
<evidence type="ECO:0000313" key="3">
    <source>
        <dbReference type="Proteomes" id="UP001163823"/>
    </source>
</evidence>
<organism evidence="2 3">
    <name type="scientific">Quillaja saponaria</name>
    <name type="common">Soap bark tree</name>
    <dbReference type="NCBI Taxonomy" id="32244"/>
    <lineage>
        <taxon>Eukaryota</taxon>
        <taxon>Viridiplantae</taxon>
        <taxon>Streptophyta</taxon>
        <taxon>Embryophyta</taxon>
        <taxon>Tracheophyta</taxon>
        <taxon>Spermatophyta</taxon>
        <taxon>Magnoliopsida</taxon>
        <taxon>eudicotyledons</taxon>
        <taxon>Gunneridae</taxon>
        <taxon>Pentapetalae</taxon>
        <taxon>rosids</taxon>
        <taxon>fabids</taxon>
        <taxon>Fabales</taxon>
        <taxon>Quillajaceae</taxon>
        <taxon>Quillaja</taxon>
    </lineage>
</organism>
<sequence length="90" mass="10402">MESSYYRSNSGFNKGMQKQQQQQQKQMVMPNPSSSAGNYYDPHPQNQKPANFKSDTADDSEILVLYTFEESIDDRAANYISYIRSKSFDK</sequence>
<dbReference type="KEGG" id="qsa:O6P43_023557"/>
<dbReference type="AlphaFoldDB" id="A0AAD7LFH3"/>
<protein>
    <submittedName>
        <fullName evidence="2">Uncharacterized protein</fullName>
    </submittedName>
</protein>